<dbReference type="GO" id="GO:0005634">
    <property type="term" value="C:nucleus"/>
    <property type="evidence" value="ECO:0007669"/>
    <property type="project" value="UniProtKB-SubCell"/>
</dbReference>
<feature type="region of interest" description="Disordered" evidence="12">
    <location>
        <begin position="282"/>
        <end position="450"/>
    </location>
</feature>
<evidence type="ECO:0000256" key="6">
    <source>
        <dbReference type="ARBA" id="ARBA00022833"/>
    </source>
</evidence>
<reference evidence="14" key="1">
    <citation type="submission" date="2025-08" db="UniProtKB">
        <authorList>
            <consortium name="Ensembl"/>
        </authorList>
    </citation>
    <scope>IDENTIFICATION</scope>
</reference>
<dbReference type="Pfam" id="PF00096">
    <property type="entry name" value="zf-C2H2"/>
    <property type="match status" value="1"/>
</dbReference>
<dbReference type="GeneTree" id="ENSGT00940000156446"/>
<dbReference type="Ensembl" id="ENSEBUT00000001734.1">
    <property type="protein sequence ID" value="ENSEBUP00000001408.1"/>
    <property type="gene ID" value="ENSEBUG00000001167.1"/>
</dbReference>
<evidence type="ECO:0000256" key="12">
    <source>
        <dbReference type="SAM" id="MobiDB-lite"/>
    </source>
</evidence>
<evidence type="ECO:0000256" key="7">
    <source>
        <dbReference type="ARBA" id="ARBA00023015"/>
    </source>
</evidence>
<dbReference type="PROSITE" id="PS00028">
    <property type="entry name" value="ZINC_FINGER_C2H2_1"/>
    <property type="match status" value="3"/>
</dbReference>
<keyword evidence="7" id="KW-0805">Transcription regulation</keyword>
<dbReference type="GO" id="GO:0000978">
    <property type="term" value="F:RNA polymerase II cis-regulatory region sequence-specific DNA binding"/>
    <property type="evidence" value="ECO:0007669"/>
    <property type="project" value="TreeGrafter"/>
</dbReference>
<evidence type="ECO:0000259" key="13">
    <source>
        <dbReference type="PROSITE" id="PS50157"/>
    </source>
</evidence>
<evidence type="ECO:0000256" key="2">
    <source>
        <dbReference type="ARBA" id="ARBA00006991"/>
    </source>
</evidence>
<dbReference type="GO" id="GO:0000981">
    <property type="term" value="F:DNA-binding transcription factor activity, RNA polymerase II-specific"/>
    <property type="evidence" value="ECO:0007669"/>
    <property type="project" value="TreeGrafter"/>
</dbReference>
<evidence type="ECO:0000256" key="3">
    <source>
        <dbReference type="ARBA" id="ARBA00022723"/>
    </source>
</evidence>
<dbReference type="InterPro" id="IPR050527">
    <property type="entry name" value="Snail/Krueppel_Znf"/>
</dbReference>
<feature type="compositionally biased region" description="Basic and acidic residues" evidence="12">
    <location>
        <begin position="421"/>
        <end position="450"/>
    </location>
</feature>
<feature type="compositionally biased region" description="Polar residues" evidence="12">
    <location>
        <begin position="361"/>
        <end position="373"/>
    </location>
</feature>
<evidence type="ECO:0000313" key="14">
    <source>
        <dbReference type="Ensembl" id="ENSEBUP00000001408.1"/>
    </source>
</evidence>
<organism evidence="14 15">
    <name type="scientific">Eptatretus burgeri</name>
    <name type="common">Inshore hagfish</name>
    <dbReference type="NCBI Taxonomy" id="7764"/>
    <lineage>
        <taxon>Eukaryota</taxon>
        <taxon>Metazoa</taxon>
        <taxon>Chordata</taxon>
        <taxon>Craniata</taxon>
        <taxon>Vertebrata</taxon>
        <taxon>Cyclostomata</taxon>
        <taxon>Myxini</taxon>
        <taxon>Myxiniformes</taxon>
        <taxon>Myxinidae</taxon>
        <taxon>Eptatretinae</taxon>
        <taxon>Eptatretus</taxon>
    </lineage>
</organism>
<keyword evidence="8" id="KW-0238">DNA-binding</keyword>
<dbReference type="FunFam" id="3.30.160.60:FF:001370">
    <property type="entry name" value="Zinc finger protein"/>
    <property type="match status" value="1"/>
</dbReference>
<keyword evidence="9" id="KW-0804">Transcription</keyword>
<feature type="compositionally biased region" description="Basic and acidic residues" evidence="12">
    <location>
        <begin position="382"/>
        <end position="400"/>
    </location>
</feature>
<dbReference type="PANTHER" id="PTHR24388:SF102">
    <property type="entry name" value="ZINC FINGER PROTEIN 407"/>
    <property type="match status" value="1"/>
</dbReference>
<evidence type="ECO:0000256" key="9">
    <source>
        <dbReference type="ARBA" id="ARBA00023163"/>
    </source>
</evidence>
<feature type="domain" description="C2H2-type" evidence="13">
    <location>
        <begin position="1298"/>
        <end position="1327"/>
    </location>
</feature>
<evidence type="ECO:0000256" key="8">
    <source>
        <dbReference type="ARBA" id="ARBA00023125"/>
    </source>
</evidence>
<dbReference type="Proteomes" id="UP000694388">
    <property type="component" value="Unplaced"/>
</dbReference>
<dbReference type="PROSITE" id="PS50157">
    <property type="entry name" value="ZINC_FINGER_C2H2_2"/>
    <property type="match status" value="7"/>
</dbReference>
<feature type="domain" description="C2H2-type" evidence="13">
    <location>
        <begin position="1179"/>
        <end position="1208"/>
    </location>
</feature>
<dbReference type="Gene3D" id="3.30.160.60">
    <property type="entry name" value="Classic Zinc Finger"/>
    <property type="match status" value="9"/>
</dbReference>
<dbReference type="InterPro" id="IPR036236">
    <property type="entry name" value="Znf_C2H2_sf"/>
</dbReference>
<keyword evidence="3" id="KW-0479">Metal-binding</keyword>
<evidence type="ECO:0000256" key="1">
    <source>
        <dbReference type="ARBA" id="ARBA00004123"/>
    </source>
</evidence>
<feature type="domain" description="C2H2-type" evidence="13">
    <location>
        <begin position="1356"/>
        <end position="1383"/>
    </location>
</feature>
<comment type="subcellular location">
    <subcellularLocation>
        <location evidence="1">Nucleus</location>
    </subcellularLocation>
</comment>
<feature type="compositionally biased region" description="Basic and acidic residues" evidence="12">
    <location>
        <begin position="318"/>
        <end position="353"/>
    </location>
</feature>
<feature type="domain" description="C2H2-type" evidence="13">
    <location>
        <begin position="1237"/>
        <end position="1260"/>
    </location>
</feature>
<keyword evidence="4" id="KW-0677">Repeat</keyword>
<dbReference type="FunFam" id="3.30.160.60:FF:000448">
    <property type="entry name" value="RE1-silencing transcription factor A"/>
    <property type="match status" value="1"/>
</dbReference>
<feature type="compositionally biased region" description="Basic and acidic residues" evidence="12">
    <location>
        <begin position="282"/>
        <end position="293"/>
    </location>
</feature>
<feature type="domain" description="C2H2-type" evidence="13">
    <location>
        <begin position="1328"/>
        <end position="1355"/>
    </location>
</feature>
<feature type="region of interest" description="Disordered" evidence="12">
    <location>
        <begin position="576"/>
        <end position="621"/>
    </location>
</feature>
<sequence>MCDGGHIELALKPGYQNRTSKDSHTISIPSNIATEHSDDEMRCGAKHGAEKVVTSSLNGSHEILVKTFRTPTSTCLHIWKNHEKQDDSQEASSHEKSTNLVELVTVQPASFGDEIQDTSKTPGCTCSPVTGIDNCRQCKPGKGEDGNGRACKFDDVEMEHGDVSEVENDDMQWERVKEWENGNEKEDAEEDVQKKNKSKYDMEKSTAWVSNNDSKTETVQKDSSYKCDNLVQPHKDEERGIEGVMEQGKIEVNKREKENWNMEVDNNRDVELIVLRVVTDEETRDSLGSETRNKQGSKRGGSEKDAKIGRCSSGHGSFEGREKQQHHDDGKEHPVSGVHKDLSDEDMADAHCDEDGDFNDTSETSKPGKTLESQAVHGALGCRRERLNQRHEKESTRSDELTQPIVKNDPDTEETLDVSNELDRQESQRNTEKEKCVENEKEVKNEKSLEKELDVEVTDNVEHEVTNMLVAESGVIEEVTESSQFDPQAILKGQVKMKVEQKDEQLAADVKCRRKGRPRLHASRVCNECGYVAATYTNLGIHIRRRHVREYHFLCRVCRYYAVTKGDIDRHCNTAKHRRKAALGSREPEDGGEESGKKIWKLGSKDEADLSPTGNEEKASSNLPSVVPQLFHCKVCNLYTTTLADMVRHASKKEHQSRHLLAIDNNNVTADEIILEIGKEGSVSLNLDNSQSLHLASEAHSMVLHSSEEAQGRSTGIGGLTRKSKSLGLQETEVIEKNQQQGDPSEFVKSHIALKGVRRVKGLEDLDDKGAADEQVKDIDLQDWNGIHNDLPDQNSNDLARGICPVSLVDDALEDPSKTAIGVEKDAILQKPATENENDRGDAVTPDPPFKVIVESGKSVMPDPTSGLWSTDGERRAVDQEGQIVSKDDSEPFEEPGLHLEVQVDCGRPQELAMDIEAQPNRILETTSELPAAVLVDPSSNVGVHVETVIGEQEGDVAALIAFCLFYVLLRPDPFSVLNSILPRASIMLYKTKQNYLLPSLLQTDASKMDSCVVRLLQPLRSIPDDEKTPESSQRAKVRTRGKKRPSAGIDPSALVCKVCGFKADGIGGLHVHETMKHGSPERPFFCLLCGKAFRTEDNLLHHQTSRHHLLMQNTFGKQAVRLRSNVLLTKCCHIDFHSEIELVSHMSTKHESMRHKVPLYIREDTAQINEERAKFNGGPCPHCGKKSSGSSILSFLSHIRTHTGSKPFHCTICNFSAAQLGDIRTHVKRHLNLCEYYCSVCGNGFIMKKHMLKHMLKKHGLGTKKERCFSCDICSRSFTEKWALRGHRKLHLGHKPFPCTWPQCHYSFLSRYALRDHMNTHTGEKKYLCDQCGFAGGTRHALTKHRRQHTGDRPFKCDLCAFASTTQSHLTRHRRVHTGEKPYHCPWCEYRSNCPENIRKHILSTGRHKGVHMYNCPRCTFGTNSPRVFRNHLKENHPDIENPDLAYLHAGIVSKAFECRLRGRGAQYVQSNISSPKESTHTHDPEPQPTEVDDMEVLVSEDQLIIIQVGRLR</sequence>
<keyword evidence="5 11" id="KW-0863">Zinc-finger</keyword>
<feature type="domain" description="C2H2-type" evidence="13">
    <location>
        <begin position="1270"/>
        <end position="1297"/>
    </location>
</feature>
<dbReference type="SMART" id="SM00355">
    <property type="entry name" value="ZnF_C2H2"/>
    <property type="match status" value="15"/>
</dbReference>
<proteinExistence type="inferred from homology"/>
<keyword evidence="10" id="KW-0539">Nucleus</keyword>
<dbReference type="FunFam" id="3.30.160.60:FF:001109">
    <property type="entry name" value="Zinc finger protein 407"/>
    <property type="match status" value="1"/>
</dbReference>
<protein>
    <recommendedName>
        <fullName evidence="13">C2H2-type domain-containing protein</fullName>
    </recommendedName>
</protein>
<feature type="region of interest" description="Disordered" evidence="12">
    <location>
        <begin position="1472"/>
        <end position="1493"/>
    </location>
</feature>
<keyword evidence="15" id="KW-1185">Reference proteome</keyword>
<dbReference type="InterPro" id="IPR013087">
    <property type="entry name" value="Znf_C2H2_type"/>
</dbReference>
<feature type="compositionally biased region" description="Basic residues" evidence="12">
    <location>
        <begin position="1036"/>
        <end position="1046"/>
    </location>
</feature>
<feature type="domain" description="C2H2-type" evidence="13">
    <location>
        <begin position="1085"/>
        <end position="1108"/>
    </location>
</feature>
<evidence type="ECO:0000313" key="15">
    <source>
        <dbReference type="Proteomes" id="UP000694388"/>
    </source>
</evidence>
<reference evidence="14" key="2">
    <citation type="submission" date="2025-09" db="UniProtKB">
        <authorList>
            <consortium name="Ensembl"/>
        </authorList>
    </citation>
    <scope>IDENTIFICATION</scope>
</reference>
<evidence type="ECO:0000256" key="4">
    <source>
        <dbReference type="ARBA" id="ARBA00022737"/>
    </source>
</evidence>
<comment type="similarity">
    <text evidence="2">Belongs to the krueppel C2H2-type zinc-finger protein family.</text>
</comment>
<feature type="compositionally biased region" description="Basic and acidic residues" evidence="12">
    <location>
        <begin position="586"/>
        <end position="608"/>
    </location>
</feature>
<evidence type="ECO:0000256" key="10">
    <source>
        <dbReference type="ARBA" id="ARBA00023242"/>
    </source>
</evidence>
<evidence type="ECO:0000256" key="5">
    <source>
        <dbReference type="ARBA" id="ARBA00022771"/>
    </source>
</evidence>
<dbReference type="SUPFAM" id="SSF57667">
    <property type="entry name" value="beta-beta-alpha zinc fingers"/>
    <property type="match status" value="4"/>
</dbReference>
<evidence type="ECO:0000256" key="11">
    <source>
        <dbReference type="PROSITE-ProRule" id="PRU00042"/>
    </source>
</evidence>
<dbReference type="GO" id="GO:0008270">
    <property type="term" value="F:zinc ion binding"/>
    <property type="evidence" value="ECO:0007669"/>
    <property type="project" value="UniProtKB-KW"/>
</dbReference>
<name>A0A8C4N2G9_EPTBU</name>
<dbReference type="FunFam" id="3.30.160.60:FF:000969">
    <property type="entry name" value="Zinc finger protein 407"/>
    <property type="match status" value="1"/>
</dbReference>
<keyword evidence="6" id="KW-0862">Zinc</keyword>
<feature type="region of interest" description="Disordered" evidence="12">
    <location>
        <begin position="1024"/>
        <end position="1049"/>
    </location>
</feature>
<accession>A0A8C4N2G9</accession>
<dbReference type="PANTHER" id="PTHR24388">
    <property type="entry name" value="ZINC FINGER PROTEIN"/>
    <property type="match status" value="1"/>
</dbReference>